<organism evidence="2 3">
    <name type="scientific">Kipferlia bialata</name>
    <dbReference type="NCBI Taxonomy" id="797122"/>
    <lineage>
        <taxon>Eukaryota</taxon>
        <taxon>Metamonada</taxon>
        <taxon>Carpediemonas-like organisms</taxon>
        <taxon>Kipferlia</taxon>
    </lineage>
</organism>
<evidence type="ECO:0000313" key="2">
    <source>
        <dbReference type="EMBL" id="GIQ90369.1"/>
    </source>
</evidence>
<evidence type="ECO:0000256" key="1">
    <source>
        <dbReference type="SAM" id="MobiDB-lite"/>
    </source>
</evidence>
<sequence>SWWCRSPPPQTHCTSPSSCRLCMSPHHSCPPRGSDG</sequence>
<accession>A0A9K3D7D8</accession>
<dbReference type="Proteomes" id="UP000265618">
    <property type="component" value="Unassembled WGS sequence"/>
</dbReference>
<dbReference type="AlphaFoldDB" id="A0A9K3D7D8"/>
<feature type="region of interest" description="Disordered" evidence="1">
    <location>
        <begin position="13"/>
        <end position="36"/>
    </location>
</feature>
<feature type="non-terminal residue" evidence="2">
    <location>
        <position position="1"/>
    </location>
</feature>
<reference evidence="2 3" key="1">
    <citation type="journal article" date="2018" name="PLoS ONE">
        <title>The draft genome of Kipferlia bialata reveals reductive genome evolution in fornicate parasites.</title>
        <authorList>
            <person name="Tanifuji G."/>
            <person name="Takabayashi S."/>
            <person name="Kume K."/>
            <person name="Takagi M."/>
            <person name="Nakayama T."/>
            <person name="Kamikawa R."/>
            <person name="Inagaki Y."/>
            <person name="Hashimoto T."/>
        </authorList>
    </citation>
    <scope>NUCLEOTIDE SEQUENCE [LARGE SCALE GENOMIC DNA]</scope>
    <source>
        <strain evidence="2">NY0173</strain>
    </source>
</reference>
<comment type="caution">
    <text evidence="2">The sequence shown here is derived from an EMBL/GenBank/DDBJ whole genome shotgun (WGS) entry which is preliminary data.</text>
</comment>
<dbReference type="EMBL" id="BDIP01006093">
    <property type="protein sequence ID" value="GIQ90369.1"/>
    <property type="molecule type" value="Genomic_DNA"/>
</dbReference>
<feature type="non-terminal residue" evidence="2">
    <location>
        <position position="36"/>
    </location>
</feature>
<protein>
    <submittedName>
        <fullName evidence="2">Uncharacterized protein</fullName>
    </submittedName>
</protein>
<evidence type="ECO:0000313" key="3">
    <source>
        <dbReference type="Proteomes" id="UP000265618"/>
    </source>
</evidence>
<keyword evidence="3" id="KW-1185">Reference proteome</keyword>
<proteinExistence type="predicted"/>
<name>A0A9K3D7D8_9EUKA</name>
<gene>
    <name evidence="2" type="ORF">KIPB_013139</name>
</gene>